<keyword evidence="3" id="KW-1185">Reference proteome</keyword>
<evidence type="ECO:0000313" key="2">
    <source>
        <dbReference type="EnsemblPlants" id="ORUFI05G14650.1"/>
    </source>
</evidence>
<feature type="region of interest" description="Disordered" evidence="1">
    <location>
        <begin position="1"/>
        <end position="26"/>
    </location>
</feature>
<evidence type="ECO:0000256" key="1">
    <source>
        <dbReference type="SAM" id="MobiDB-lite"/>
    </source>
</evidence>
<accession>A0A0E0PLF3</accession>
<feature type="region of interest" description="Disordered" evidence="1">
    <location>
        <begin position="41"/>
        <end position="88"/>
    </location>
</feature>
<proteinExistence type="predicted"/>
<dbReference type="AlphaFoldDB" id="A0A0E0PLF3"/>
<dbReference type="Gramene" id="ORUFI05G14650.1">
    <property type="protein sequence ID" value="ORUFI05G14650.1"/>
    <property type="gene ID" value="ORUFI05G14650"/>
</dbReference>
<organism evidence="2 3">
    <name type="scientific">Oryza rufipogon</name>
    <name type="common">Brownbeard rice</name>
    <name type="synonym">Asian wild rice</name>
    <dbReference type="NCBI Taxonomy" id="4529"/>
    <lineage>
        <taxon>Eukaryota</taxon>
        <taxon>Viridiplantae</taxon>
        <taxon>Streptophyta</taxon>
        <taxon>Embryophyta</taxon>
        <taxon>Tracheophyta</taxon>
        <taxon>Spermatophyta</taxon>
        <taxon>Magnoliopsida</taxon>
        <taxon>Liliopsida</taxon>
        <taxon>Poales</taxon>
        <taxon>Poaceae</taxon>
        <taxon>BOP clade</taxon>
        <taxon>Oryzoideae</taxon>
        <taxon>Oryzeae</taxon>
        <taxon>Oryzinae</taxon>
        <taxon>Oryza</taxon>
    </lineage>
</organism>
<protein>
    <submittedName>
        <fullName evidence="2">Uncharacterized protein</fullName>
    </submittedName>
</protein>
<reference evidence="3" key="1">
    <citation type="submission" date="2013-06" db="EMBL/GenBank/DDBJ databases">
        <authorList>
            <person name="Zhao Q."/>
        </authorList>
    </citation>
    <scope>NUCLEOTIDE SEQUENCE</scope>
    <source>
        <strain evidence="3">cv. W1943</strain>
    </source>
</reference>
<reference evidence="2" key="2">
    <citation type="submission" date="2015-06" db="UniProtKB">
        <authorList>
            <consortium name="EnsemblPlants"/>
        </authorList>
    </citation>
    <scope>IDENTIFICATION</scope>
</reference>
<dbReference type="Proteomes" id="UP000008022">
    <property type="component" value="Unassembled WGS sequence"/>
</dbReference>
<dbReference type="EnsemblPlants" id="ORUFI05G14650.1">
    <property type="protein sequence ID" value="ORUFI05G14650.1"/>
    <property type="gene ID" value="ORUFI05G14650"/>
</dbReference>
<evidence type="ECO:0000313" key="3">
    <source>
        <dbReference type="Proteomes" id="UP000008022"/>
    </source>
</evidence>
<feature type="compositionally biased region" description="Low complexity" evidence="1">
    <location>
        <begin position="10"/>
        <end position="24"/>
    </location>
</feature>
<sequence>RRWEGRHGRSSPAAPPSSRCRLASYPSARAPLRPVINVSNRASLQSRLPPPVATASSVPSRRAPLRPATSSPALSKPVCYSTGQQQPA</sequence>
<name>A0A0E0PLF3_ORYRU</name>
<dbReference type="HOGENOM" id="CLU_2475522_0_0_1"/>